<comment type="caution">
    <text evidence="7">The sequence shown here is derived from an EMBL/GenBank/DDBJ whole genome shotgun (WGS) entry which is preliminary data.</text>
</comment>
<dbReference type="GO" id="GO:0016020">
    <property type="term" value="C:membrane"/>
    <property type="evidence" value="ECO:0007669"/>
    <property type="project" value="UniProtKB-SubCell"/>
</dbReference>
<feature type="transmembrane region" description="Helical" evidence="6">
    <location>
        <begin position="90"/>
        <end position="111"/>
    </location>
</feature>
<keyword evidence="3 6" id="KW-0812">Transmembrane</keyword>
<protein>
    <recommendedName>
        <fullName evidence="9">Allantoate permease</fullName>
    </recommendedName>
</protein>
<name>A0A5N6KIG0_MONLA</name>
<dbReference type="AlphaFoldDB" id="A0A5N6KIG0"/>
<reference evidence="7 8" key="1">
    <citation type="submission" date="2019-06" db="EMBL/GenBank/DDBJ databases">
        <title>Genome Sequence of the Brown Rot Fungal Pathogen Monilinia laxa.</title>
        <authorList>
            <person name="De Miccolis Angelini R.M."/>
            <person name="Landi L."/>
            <person name="Abate D."/>
            <person name="Pollastro S."/>
            <person name="Romanazzi G."/>
            <person name="Faretra F."/>
        </authorList>
    </citation>
    <scope>NUCLEOTIDE SEQUENCE [LARGE SCALE GENOMIC DNA]</scope>
    <source>
        <strain evidence="7 8">Mlax316</strain>
    </source>
</reference>
<feature type="transmembrane region" description="Helical" evidence="6">
    <location>
        <begin position="30"/>
        <end position="49"/>
    </location>
</feature>
<dbReference type="Proteomes" id="UP000326757">
    <property type="component" value="Unassembled WGS sequence"/>
</dbReference>
<proteinExistence type="predicted"/>
<dbReference type="EMBL" id="VIGI01000002">
    <property type="protein sequence ID" value="KAB8303029.1"/>
    <property type="molecule type" value="Genomic_DNA"/>
</dbReference>
<sequence length="158" mass="17824">MRVKDNQGGTQSSHLKKDELSETFKDVRVWIVYIYILLSSIPNGGLSNFSTSNIAGHTKKVTLNSMTLVSFTVKNILGTQTFQQSQAPGYISGKLSIIATLGALCFMILILRWYNDKLNKGNETILAGMEEIEKVELRKNMAVRDETGRKNVFFRYTH</sequence>
<evidence type="ECO:0000256" key="5">
    <source>
        <dbReference type="ARBA" id="ARBA00023136"/>
    </source>
</evidence>
<accession>A0A5N6KIG0</accession>
<keyword evidence="8" id="KW-1185">Reference proteome</keyword>
<dbReference type="GO" id="GO:0022857">
    <property type="term" value="F:transmembrane transporter activity"/>
    <property type="evidence" value="ECO:0007669"/>
    <property type="project" value="TreeGrafter"/>
</dbReference>
<evidence type="ECO:0000256" key="4">
    <source>
        <dbReference type="ARBA" id="ARBA00022989"/>
    </source>
</evidence>
<evidence type="ECO:0008006" key="9">
    <source>
        <dbReference type="Google" id="ProtNLM"/>
    </source>
</evidence>
<keyword evidence="4 6" id="KW-1133">Transmembrane helix</keyword>
<keyword evidence="5 6" id="KW-0472">Membrane</keyword>
<dbReference type="OrthoDB" id="6730379at2759"/>
<evidence type="ECO:0000256" key="6">
    <source>
        <dbReference type="SAM" id="Phobius"/>
    </source>
</evidence>
<dbReference type="PANTHER" id="PTHR43791:SF40">
    <property type="entry name" value="THIAMINE PATHWAY TRANSPORTER THI73"/>
    <property type="match status" value="1"/>
</dbReference>
<dbReference type="PANTHER" id="PTHR43791">
    <property type="entry name" value="PERMEASE-RELATED"/>
    <property type="match status" value="1"/>
</dbReference>
<evidence type="ECO:0000256" key="3">
    <source>
        <dbReference type="ARBA" id="ARBA00022692"/>
    </source>
</evidence>
<keyword evidence="2" id="KW-0813">Transport</keyword>
<evidence type="ECO:0000313" key="8">
    <source>
        <dbReference type="Proteomes" id="UP000326757"/>
    </source>
</evidence>
<comment type="subcellular location">
    <subcellularLocation>
        <location evidence="1">Membrane</location>
        <topology evidence="1">Multi-pass membrane protein</topology>
    </subcellularLocation>
</comment>
<evidence type="ECO:0000256" key="2">
    <source>
        <dbReference type="ARBA" id="ARBA00022448"/>
    </source>
</evidence>
<evidence type="ECO:0000256" key="1">
    <source>
        <dbReference type="ARBA" id="ARBA00004141"/>
    </source>
</evidence>
<organism evidence="7 8">
    <name type="scientific">Monilinia laxa</name>
    <name type="common">Brown rot fungus</name>
    <name type="synonym">Sclerotinia laxa</name>
    <dbReference type="NCBI Taxonomy" id="61186"/>
    <lineage>
        <taxon>Eukaryota</taxon>
        <taxon>Fungi</taxon>
        <taxon>Dikarya</taxon>
        <taxon>Ascomycota</taxon>
        <taxon>Pezizomycotina</taxon>
        <taxon>Leotiomycetes</taxon>
        <taxon>Helotiales</taxon>
        <taxon>Sclerotiniaceae</taxon>
        <taxon>Monilinia</taxon>
    </lineage>
</organism>
<evidence type="ECO:0000313" key="7">
    <source>
        <dbReference type="EMBL" id="KAB8303029.1"/>
    </source>
</evidence>
<gene>
    <name evidence="7" type="ORF">EYC80_004483</name>
</gene>